<dbReference type="Proteomes" id="UP000247476">
    <property type="component" value="Unassembled WGS sequence"/>
</dbReference>
<evidence type="ECO:0000313" key="3">
    <source>
        <dbReference type="Proteomes" id="UP000247476"/>
    </source>
</evidence>
<dbReference type="EMBL" id="QJVJ01000007">
    <property type="protein sequence ID" value="PYI53496.1"/>
    <property type="molecule type" value="Genomic_DNA"/>
</dbReference>
<feature type="signal peptide" evidence="1">
    <location>
        <begin position="1"/>
        <end position="18"/>
    </location>
</feature>
<dbReference type="AlphaFoldDB" id="A0A2V5KVE1"/>
<keyword evidence="3" id="KW-1185">Reference proteome</keyword>
<organism evidence="2 3">
    <name type="scientific">Paenibacillus flagellatus</name>
    <dbReference type="NCBI Taxonomy" id="2211139"/>
    <lineage>
        <taxon>Bacteria</taxon>
        <taxon>Bacillati</taxon>
        <taxon>Bacillota</taxon>
        <taxon>Bacilli</taxon>
        <taxon>Bacillales</taxon>
        <taxon>Paenibacillaceae</taxon>
        <taxon>Paenibacillus</taxon>
    </lineage>
</organism>
<dbReference type="PANTHER" id="PTHR43649:SF12">
    <property type="entry name" value="DIACETYLCHITOBIOSE BINDING PROTEIN DASA"/>
    <property type="match status" value="1"/>
</dbReference>
<dbReference type="InterPro" id="IPR006059">
    <property type="entry name" value="SBP"/>
</dbReference>
<evidence type="ECO:0008006" key="4">
    <source>
        <dbReference type="Google" id="ProtNLM"/>
    </source>
</evidence>
<dbReference type="InterPro" id="IPR050490">
    <property type="entry name" value="Bact_solute-bd_prot1"/>
</dbReference>
<dbReference type="RefSeq" id="WP_110841267.1">
    <property type="nucleotide sequence ID" value="NZ_QJVJ01000007.1"/>
</dbReference>
<evidence type="ECO:0000313" key="2">
    <source>
        <dbReference type="EMBL" id="PYI53496.1"/>
    </source>
</evidence>
<dbReference type="SUPFAM" id="SSF53850">
    <property type="entry name" value="Periplasmic binding protein-like II"/>
    <property type="match status" value="1"/>
</dbReference>
<feature type="chain" id="PRO_5039341053" description="ABC transporter substrate-binding protein" evidence="1">
    <location>
        <begin position="19"/>
        <end position="538"/>
    </location>
</feature>
<evidence type="ECO:0000256" key="1">
    <source>
        <dbReference type="SAM" id="SignalP"/>
    </source>
</evidence>
<reference evidence="2 3" key="1">
    <citation type="submission" date="2018-05" db="EMBL/GenBank/DDBJ databases">
        <title>Paenibacillus flagellatus sp. nov., isolated from selenium mineral soil.</title>
        <authorList>
            <person name="Dai X."/>
        </authorList>
    </citation>
    <scope>NUCLEOTIDE SEQUENCE [LARGE SCALE GENOMIC DNA]</scope>
    <source>
        <strain evidence="2 3">DXL2</strain>
    </source>
</reference>
<dbReference type="Gene3D" id="3.40.190.10">
    <property type="entry name" value="Periplasmic binding protein-like II"/>
    <property type="match status" value="2"/>
</dbReference>
<dbReference type="OrthoDB" id="9798191at2"/>
<dbReference type="Pfam" id="PF01547">
    <property type="entry name" value="SBP_bac_1"/>
    <property type="match status" value="1"/>
</dbReference>
<accession>A0A2V5KVE1</accession>
<keyword evidence="1" id="KW-0732">Signal</keyword>
<proteinExistence type="predicted"/>
<sequence>MKIKTMSFSLLLALSLTAAGCSGKGDSPSPGADGAPKGDAKPISFKVMDWQGQNPPYEAAYEDAIKTYMKLHPNVKIERIYQPNANNGYEKLLDTQFVSHNAPDAIQLDGNMIKKYTNQEYIMPLDSYMQQPTPYSGGKKWIETFVGGEESFLTAKTENRLGAISFVPVDGGPGLMENRPFFYNKDLLAKAGVTDIPTTWKQFIEACKKLKAAGITPVAADNNRFLNWIQNWTGNQFGENAASAFFDSKYDGIQELYGPKRSIAVFTGKIDRNDGIVQAQTDLIKEFSQYWQDGWAGANEQAAQQLFLYQKAAFLLDGNWNYGHYKNNIKDFQWSVMPFPMITKETSPLAEEAFPKGATAITIYGWGLNKDLEKDPEKLKAVLDYFQYVTSKEAQERFVDIAVTNSPVAGVKVPEAMKPFMETDKNRLKVPIGNALYLEADPTVRTAAAQQFLTGKIDKNEYLKTLADSAAQKLDKKVRDQLDDKIGIPSTIAAVQKQIDELKASGAPELLVKVKQKSLETLNQQLELYRTYAKPALK</sequence>
<name>A0A2V5KVE1_9BACL</name>
<comment type="caution">
    <text evidence="2">The sequence shown here is derived from an EMBL/GenBank/DDBJ whole genome shotgun (WGS) entry which is preliminary data.</text>
</comment>
<protein>
    <recommendedName>
        <fullName evidence="4">ABC transporter substrate-binding protein</fullName>
    </recommendedName>
</protein>
<dbReference type="PANTHER" id="PTHR43649">
    <property type="entry name" value="ARABINOSE-BINDING PROTEIN-RELATED"/>
    <property type="match status" value="1"/>
</dbReference>
<gene>
    <name evidence="2" type="ORF">DLM86_17155</name>
</gene>
<dbReference type="PROSITE" id="PS51257">
    <property type="entry name" value="PROKAR_LIPOPROTEIN"/>
    <property type="match status" value="1"/>
</dbReference>